<dbReference type="InterPro" id="IPR049945">
    <property type="entry name" value="AAA_22"/>
</dbReference>
<dbReference type="RefSeq" id="WP_317639491.1">
    <property type="nucleotide sequence ID" value="NZ_JAPMIV010000007.1"/>
</dbReference>
<dbReference type="InterPro" id="IPR027417">
    <property type="entry name" value="P-loop_NTPase"/>
</dbReference>
<keyword evidence="2" id="KW-0067">ATP-binding</keyword>
<comment type="caution">
    <text evidence="2">The sequence shown here is derived from an EMBL/GenBank/DDBJ whole genome shotgun (WGS) entry which is preliminary data.</text>
</comment>
<evidence type="ECO:0000259" key="1">
    <source>
        <dbReference type="Pfam" id="PF13401"/>
    </source>
</evidence>
<gene>
    <name evidence="2" type="ORF">ORD21_06145</name>
</gene>
<dbReference type="EMBL" id="JAPMIV010000007">
    <property type="protein sequence ID" value="MDV6374173.1"/>
    <property type="molecule type" value="Genomic_DNA"/>
</dbReference>
<evidence type="ECO:0000313" key="3">
    <source>
        <dbReference type="Proteomes" id="UP001276150"/>
    </source>
</evidence>
<protein>
    <submittedName>
        <fullName evidence="2">ATP-binding protein</fullName>
    </submittedName>
</protein>
<dbReference type="GO" id="GO:0005524">
    <property type="term" value="F:ATP binding"/>
    <property type="evidence" value="ECO:0007669"/>
    <property type="project" value="UniProtKB-KW"/>
</dbReference>
<evidence type="ECO:0000313" key="2">
    <source>
        <dbReference type="EMBL" id="MDV6374173.1"/>
    </source>
</evidence>
<dbReference type="Pfam" id="PF13401">
    <property type="entry name" value="AAA_22"/>
    <property type="match status" value="1"/>
</dbReference>
<proteinExistence type="predicted"/>
<dbReference type="Proteomes" id="UP001276150">
    <property type="component" value="Unassembled WGS sequence"/>
</dbReference>
<keyword evidence="3" id="KW-1185">Reference proteome</keyword>
<dbReference type="Gene3D" id="3.40.50.300">
    <property type="entry name" value="P-loop containing nucleotide triphosphate hydrolases"/>
    <property type="match status" value="1"/>
</dbReference>
<feature type="domain" description="ORC1/DEAH AAA+ ATPase" evidence="1">
    <location>
        <begin position="143"/>
        <end position="289"/>
    </location>
</feature>
<dbReference type="SUPFAM" id="SSF52540">
    <property type="entry name" value="P-loop containing nucleoside triphosphate hydrolases"/>
    <property type="match status" value="1"/>
</dbReference>
<sequence length="561" mass="63147">MIKRMGSQNSVNLDHNQFSVLRGATIRANYTETPIYQFKGKPFIEALHSPEDMNDIINALKVSPVYHDTDRELSVLTRLEMIQNVRRFVQPVDVHLTLAMAFIRTLKWGYVDRDANGTKRLGSVSAPLDKLPKELLDIAGDTGEGSFLLIGTPGIGKTLCIKKILNMFPQVIVHSSYAGKSFKTSQVVWIKLDCPSNASIKGFCQSFLRIAEEILDIDIIKTMTTSRTSVDDLKPLLKYYAAQMNLGVLVIDEIQNFDSKRAMGEDNLLAFLVEIINTIGVPVILIGNFSIYSTIEKQFRLIRKTSGQGVFIWNSMDNDTIWHKFCKKMWQYQYTKEHTEFTEEFGNVLHQISHGIPDIAAKAYMLAQSSVIISKDQIKLTPKLLITTARKSMGATDKVLNLLSKPNLTRAERAILADVRISDESVKAIIDSEAEQMKVRDLKDEGKLFLSNEVLASLINNIKARGYTDDQASNASHYVIEKYGSNCDANLLYGYALSHLSQSSQQRDGVILPKRKGRKRMKSNAIDQILEDSKDSDRPNHEILRELGIIKDISDILGDDH</sequence>
<name>A0ABU4DP74_9DEIO</name>
<reference evidence="2 3" key="1">
    <citation type="submission" date="2022-11" db="EMBL/GenBank/DDBJ databases">
        <title>Deinococcus ZS9-10, Low Temperature and Draught-tolerating, UV-resistant Bacteria from Continental Antarctica.</title>
        <authorList>
            <person name="Cheng L."/>
        </authorList>
    </citation>
    <scope>NUCLEOTIDE SEQUENCE [LARGE SCALE GENOMIC DNA]</scope>
    <source>
        <strain evidence="2 3">ZS9-10</strain>
    </source>
</reference>
<organism evidence="2 3">
    <name type="scientific">Deinococcus arenicola</name>
    <dbReference type="NCBI Taxonomy" id="2994950"/>
    <lineage>
        <taxon>Bacteria</taxon>
        <taxon>Thermotogati</taxon>
        <taxon>Deinococcota</taxon>
        <taxon>Deinococci</taxon>
        <taxon>Deinococcales</taxon>
        <taxon>Deinococcaceae</taxon>
        <taxon>Deinococcus</taxon>
    </lineage>
</organism>
<keyword evidence="2" id="KW-0547">Nucleotide-binding</keyword>
<accession>A0ABU4DP74</accession>